<name>A0A8J6E173_9EUKA</name>
<gene>
    <name evidence="1" type="ORF">J8273_2328</name>
</gene>
<comment type="caution">
    <text evidence="1">The sequence shown here is derived from an EMBL/GenBank/DDBJ whole genome shotgun (WGS) entry which is preliminary data.</text>
</comment>
<sequence length="217" mass="24877">MNIFFLSRNRKECAKYYQNLHMKIILEIAQMLCSSYYLSLVPEDGSTDRLEEYTKSCPKLYRPTHKGHPMVHWVARTPENFQYAASLGLDLCAVYTGRRGRTHACEEIIQWCHDHPPPPVDLSDTGTTVYGQTDNPDGCTPVPLCMPPQYRGTSTVDSYRAVYVGEKLEFLGSRRRVAAWTPDEIPPFVEESKEWKKLQKAEVKAKEESKGKRSRAD</sequence>
<dbReference type="AlphaFoldDB" id="A0A8J6E173"/>
<reference evidence="1" key="1">
    <citation type="submission" date="2021-05" db="EMBL/GenBank/DDBJ databases">
        <title>A free-living protist that lacks canonical eukaryotic 1 DNA replication and segregation systems.</title>
        <authorList>
            <person name="Salas-Leiva D.E."/>
            <person name="Tromer E.C."/>
            <person name="Curtis B.A."/>
            <person name="Jerlstrom-Hultqvist J."/>
            <person name="Kolisko M."/>
            <person name="Yi Z."/>
            <person name="Salas-Leiva J.S."/>
            <person name="Gallot-Lavallee L."/>
            <person name="Kops G.J.P.L."/>
            <person name="Archibald J.M."/>
            <person name="Simpson A.G.B."/>
            <person name="Roger A.J."/>
        </authorList>
    </citation>
    <scope>NUCLEOTIDE SEQUENCE</scope>
    <source>
        <strain evidence="1">BICM</strain>
    </source>
</reference>
<accession>A0A8J6E173</accession>
<keyword evidence="2" id="KW-1185">Reference proteome</keyword>
<organism evidence="1 2">
    <name type="scientific">Carpediemonas membranifera</name>
    <dbReference type="NCBI Taxonomy" id="201153"/>
    <lineage>
        <taxon>Eukaryota</taxon>
        <taxon>Metamonada</taxon>
        <taxon>Carpediemonas-like organisms</taxon>
        <taxon>Carpediemonas</taxon>
    </lineage>
</organism>
<evidence type="ECO:0000313" key="2">
    <source>
        <dbReference type="Proteomes" id="UP000717585"/>
    </source>
</evidence>
<proteinExistence type="predicted"/>
<evidence type="ECO:0000313" key="1">
    <source>
        <dbReference type="EMBL" id="KAG9395979.1"/>
    </source>
</evidence>
<dbReference type="EMBL" id="JAHDYR010000007">
    <property type="protein sequence ID" value="KAG9395979.1"/>
    <property type="molecule type" value="Genomic_DNA"/>
</dbReference>
<protein>
    <submittedName>
        <fullName evidence="1">Uncharacterized protein</fullName>
    </submittedName>
</protein>
<dbReference type="Proteomes" id="UP000717585">
    <property type="component" value="Unassembled WGS sequence"/>
</dbReference>